<sequence>MGRRILSSTSGNLAARSIFPWPAAVARPAAFGDNGNASAGYLPISWLADGSALQCPSLTGFALINAAGVPIWTKLLADFPNATVLVRESIYLDAVDQAAWFLSYNGNTTPATMYLNKLLIATGALTVVGSFSAQANNALASSQHLLTRTVEGVGNLQLFSTSTVNGGVCKSVLNYTTGAMVSGPTAIVASNGVALAFTGSGMAYVSADESLIVAAGAGVLMGSTATDKVMLQLSKNGRQATIQTSQDGFPLSMMTNATTALLRHIGGGRFTTFHPIGGQRLTGGVYTRAALDAWLSQVATLAGL</sequence>
<dbReference type="OrthoDB" id="504981at2"/>
<evidence type="ECO:0000313" key="2">
    <source>
        <dbReference type="Proteomes" id="UP000317550"/>
    </source>
</evidence>
<name>A0A516SHR6_9NEIS</name>
<evidence type="ECO:0000313" key="1">
    <source>
        <dbReference type="EMBL" id="QDQ27701.1"/>
    </source>
</evidence>
<dbReference type="RefSeq" id="WP_144279089.1">
    <property type="nucleotide sequence ID" value="NZ_CP041730.1"/>
</dbReference>
<dbReference type="EMBL" id="CP041730">
    <property type="protein sequence ID" value="QDQ27701.1"/>
    <property type="molecule type" value="Genomic_DNA"/>
</dbReference>
<gene>
    <name evidence="1" type="ORF">FNU76_15830</name>
</gene>
<protein>
    <submittedName>
        <fullName evidence="1">Uncharacterized protein</fullName>
    </submittedName>
</protein>
<proteinExistence type="predicted"/>
<dbReference type="KEGG" id="cari:FNU76_15830"/>
<organism evidence="1 2">
    <name type="scientific">Chitinimonas arctica</name>
    <dbReference type="NCBI Taxonomy" id="2594795"/>
    <lineage>
        <taxon>Bacteria</taxon>
        <taxon>Pseudomonadati</taxon>
        <taxon>Pseudomonadota</taxon>
        <taxon>Betaproteobacteria</taxon>
        <taxon>Neisseriales</taxon>
        <taxon>Chitinibacteraceae</taxon>
        <taxon>Chitinimonas</taxon>
    </lineage>
</organism>
<reference evidence="2" key="1">
    <citation type="submission" date="2019-07" db="EMBL/GenBank/DDBJ databases">
        <title>Chitinimonas sp. nov., isolated from Ny-Alesund, arctica soil.</title>
        <authorList>
            <person name="Xu Q."/>
            <person name="Peng F."/>
        </authorList>
    </citation>
    <scope>NUCLEOTIDE SEQUENCE [LARGE SCALE GENOMIC DNA]</scope>
    <source>
        <strain evidence="2">R3-44</strain>
    </source>
</reference>
<dbReference type="AlphaFoldDB" id="A0A516SHR6"/>
<keyword evidence="2" id="KW-1185">Reference proteome</keyword>
<accession>A0A516SHR6</accession>
<dbReference type="Proteomes" id="UP000317550">
    <property type="component" value="Chromosome"/>
</dbReference>